<gene>
    <name evidence="2" type="ORF">MUN86_04790</name>
</gene>
<evidence type="ECO:0000313" key="3">
    <source>
        <dbReference type="Proteomes" id="UP000830401"/>
    </source>
</evidence>
<organism evidence="2 3">
    <name type="scientific">Hymenobacter volaticus</name>
    <dbReference type="NCBI Taxonomy" id="2932254"/>
    <lineage>
        <taxon>Bacteria</taxon>
        <taxon>Pseudomonadati</taxon>
        <taxon>Bacteroidota</taxon>
        <taxon>Cytophagia</taxon>
        <taxon>Cytophagales</taxon>
        <taxon>Hymenobacteraceae</taxon>
        <taxon>Hymenobacter</taxon>
    </lineage>
</organism>
<dbReference type="InterPro" id="IPR001173">
    <property type="entry name" value="Glyco_trans_2-like"/>
</dbReference>
<dbReference type="Proteomes" id="UP000830401">
    <property type="component" value="Chromosome"/>
</dbReference>
<dbReference type="CDD" id="cd06433">
    <property type="entry name" value="GT_2_WfgS_like"/>
    <property type="match status" value="1"/>
</dbReference>
<dbReference type="SUPFAM" id="SSF53448">
    <property type="entry name" value="Nucleotide-diphospho-sugar transferases"/>
    <property type="match status" value="1"/>
</dbReference>
<dbReference type="PANTHER" id="PTHR22916">
    <property type="entry name" value="GLYCOSYLTRANSFERASE"/>
    <property type="match status" value="1"/>
</dbReference>
<dbReference type="PANTHER" id="PTHR22916:SF67">
    <property type="entry name" value="COLANIC ACID BIOSYNTHESIS GLYCOSYL TRANSFERASE WCAE-RELATED"/>
    <property type="match status" value="1"/>
</dbReference>
<dbReference type="EMBL" id="CP095061">
    <property type="protein sequence ID" value="UOQ67218.1"/>
    <property type="molecule type" value="Genomic_DNA"/>
</dbReference>
<dbReference type="Gene3D" id="3.90.550.10">
    <property type="entry name" value="Spore Coat Polysaccharide Biosynthesis Protein SpsA, Chain A"/>
    <property type="match status" value="1"/>
</dbReference>
<dbReference type="RefSeq" id="WP_245122404.1">
    <property type="nucleotide sequence ID" value="NZ_CP095061.1"/>
</dbReference>
<evidence type="ECO:0000313" key="2">
    <source>
        <dbReference type="EMBL" id="UOQ67218.1"/>
    </source>
</evidence>
<keyword evidence="3" id="KW-1185">Reference proteome</keyword>
<proteinExistence type="predicted"/>
<evidence type="ECO:0000259" key="1">
    <source>
        <dbReference type="Pfam" id="PF00535"/>
    </source>
</evidence>
<reference evidence="2" key="1">
    <citation type="submission" date="2022-04" db="EMBL/GenBank/DDBJ databases">
        <title>Hymenobacter sp. isolated from the air.</title>
        <authorList>
            <person name="Won M."/>
            <person name="Lee C.-M."/>
            <person name="Woen H.-Y."/>
            <person name="Kwon S.-W."/>
        </authorList>
    </citation>
    <scope>NUCLEOTIDE SEQUENCE</scope>
    <source>
        <strain evidence="2">5420S-77</strain>
    </source>
</reference>
<name>A0ABY4G8S5_9BACT</name>
<feature type="domain" description="Glycosyltransferase 2-like" evidence="1">
    <location>
        <begin position="6"/>
        <end position="133"/>
    </location>
</feature>
<sequence length="264" mass="29606">MSKLLSIITVNYNDKQGLEKTIKSVLGQVEAEYEFLLLDGGSTDGSLQVIEAYAPQLTYWVSEKDRGVYDAMNKGIAKATGQYLMFLNGGDCLSSPTVLQESAALLTQRPAIDILYGDVHAVGYAEGRVRWRYPCELTLGFFKNLTLNHQASFIKASLFNEIGLYSEEYKIASDYLFFLQCMLQSKVYAHMPAAIVEYDSNGMSAAENYKSYKLEMQTIWDALVPAWGQRLIDENIQLSTTVNARVVKLAIGLNDSLRALFRRN</sequence>
<dbReference type="Pfam" id="PF00535">
    <property type="entry name" value="Glycos_transf_2"/>
    <property type="match status" value="1"/>
</dbReference>
<accession>A0ABY4G8S5</accession>
<dbReference type="InterPro" id="IPR029044">
    <property type="entry name" value="Nucleotide-diphossugar_trans"/>
</dbReference>
<protein>
    <submittedName>
        <fullName evidence="2">Glycosyltransferase</fullName>
    </submittedName>
</protein>